<dbReference type="PANTHER" id="PTHR35580">
    <property type="entry name" value="CELL SURFACE GLYCOPROTEIN (S-LAYER PROTEIN)-LIKE PROTEIN"/>
    <property type="match status" value="1"/>
</dbReference>
<gene>
    <name evidence="4" type="ORF">LS48_01795</name>
</gene>
<dbReference type="InterPro" id="IPR026444">
    <property type="entry name" value="Secre_tail"/>
</dbReference>
<protein>
    <recommendedName>
        <fullName evidence="3">Secretion system C-terminal sorting domain-containing protein</fullName>
    </recommendedName>
</protein>
<reference evidence="5" key="1">
    <citation type="submission" date="2014-10" db="EMBL/GenBank/DDBJ databases">
        <title>Genome sequencing of Vitellibacter sp. D-24.</title>
        <authorList>
            <person name="Thevarajoo S."/>
            <person name="Selvaratnam C."/>
            <person name="Goh K.M."/>
            <person name="Chong C.S."/>
        </authorList>
    </citation>
    <scope>NUCLEOTIDE SEQUENCE [LARGE SCALE GENOMIC DNA]</scope>
    <source>
        <strain evidence="5">D-24</strain>
    </source>
</reference>
<evidence type="ECO:0000313" key="5">
    <source>
        <dbReference type="Proteomes" id="UP000070138"/>
    </source>
</evidence>
<evidence type="ECO:0000256" key="1">
    <source>
        <dbReference type="ARBA" id="ARBA00022729"/>
    </source>
</evidence>
<evidence type="ECO:0000313" key="4">
    <source>
        <dbReference type="EMBL" id="KXO01225.1"/>
    </source>
</evidence>
<dbReference type="EMBL" id="JRWG01000001">
    <property type="protein sequence ID" value="KXO01225.1"/>
    <property type="molecule type" value="Genomic_DNA"/>
</dbReference>
<dbReference type="RefSeq" id="WP_062619360.1">
    <property type="nucleotide sequence ID" value="NZ_JRWG01000001.1"/>
</dbReference>
<feature type="domain" description="Secretion system C-terminal sorting" evidence="3">
    <location>
        <begin position="475"/>
        <end position="538"/>
    </location>
</feature>
<reference evidence="4 5" key="2">
    <citation type="journal article" date="2016" name="Int. J. Syst. Evol. Microbiol.">
        <title>Vitellibacter aquimaris sp. nov., a marine bacterium isolated from seawater.</title>
        <authorList>
            <person name="Thevarajoo S."/>
            <person name="Selvaratnam C."/>
            <person name="Goh K.M."/>
            <person name="Hong K.W."/>
            <person name="Chan X.Y."/>
            <person name="Chan K.G."/>
            <person name="Chong C.S."/>
        </authorList>
    </citation>
    <scope>NUCLEOTIDE SEQUENCE [LARGE SCALE GENOMIC DNA]</scope>
    <source>
        <strain evidence="4 5">D-24</strain>
    </source>
</reference>
<dbReference type="NCBIfam" id="TIGR04183">
    <property type="entry name" value="Por_Secre_tail"/>
    <property type="match status" value="1"/>
</dbReference>
<dbReference type="SUPFAM" id="SSF101898">
    <property type="entry name" value="NHL repeat"/>
    <property type="match status" value="1"/>
</dbReference>
<organism evidence="4 5">
    <name type="scientific">Aequorivita aquimaris</name>
    <dbReference type="NCBI Taxonomy" id="1548749"/>
    <lineage>
        <taxon>Bacteria</taxon>
        <taxon>Pseudomonadati</taxon>
        <taxon>Bacteroidota</taxon>
        <taxon>Flavobacteriia</taxon>
        <taxon>Flavobacteriales</taxon>
        <taxon>Flavobacteriaceae</taxon>
        <taxon>Aequorivita</taxon>
    </lineage>
</organism>
<dbReference type="PANTHER" id="PTHR35580:SF1">
    <property type="entry name" value="PHYTASE-LIKE DOMAIN-CONTAINING PROTEIN"/>
    <property type="match status" value="1"/>
</dbReference>
<proteinExistence type="predicted"/>
<feature type="signal peptide" evidence="2">
    <location>
        <begin position="1"/>
        <end position="26"/>
    </location>
</feature>
<dbReference type="STRING" id="1548749.LS48_01795"/>
<dbReference type="Proteomes" id="UP000070138">
    <property type="component" value="Unassembled WGS sequence"/>
</dbReference>
<sequence>MKKPISIRTKALIYLVLMIQLVSVQAQEFNWATPVSGDGYEYGIKIAKDALGNTFILGYTTEHFFEYEGVTYASNGDGDAFFAKLDPNKQLVWMRPLGANDAIYYDEAQDLHIDPFGDIYLSIRATGSSFRYNGMVLSGINSIGQYGGEAVLIKVNGDGEYLWHDSGTVGSSFRGITTDVDGNVYITGYFRQTITLGGSITLTNPSSGTTTDYLLAKYQPDGTIMWGKRAGGLPHNTFAYGHDLEINPQTNELIVLALGEGEVFFDGVPMPSNGLTDNAALLISYELDGIQNWMQLVLVEDNYGYSSCTSLAISDSGIMGVCGTTVGMDPEGLVGFYNSDGSVISEHTYPAPYDLRLYSITFNEYDIAYVSGWCLDGGTLGIAPGTVTLNNTTGFIVRMDKHQQVRWVTEFAGSHFTNYIDYSNGELLYAGRFDEEFIYNSGQNVLVNNLGDAVYAQMIDDFLGVAEYIADEIAVYPNPTSGLLMIKSTALQKIEIYNVNGVCVKTTDKNEIDLSSNSPGIYLLKIITDKGVATKKIVLK</sequence>
<dbReference type="InterPro" id="IPR052918">
    <property type="entry name" value="Motility_Chemotaxis_Reg"/>
</dbReference>
<dbReference type="Pfam" id="PF18962">
    <property type="entry name" value="Por_Secre_tail"/>
    <property type="match status" value="1"/>
</dbReference>
<keyword evidence="5" id="KW-1185">Reference proteome</keyword>
<accession>A0A137RM29</accession>
<feature type="chain" id="PRO_5007479904" description="Secretion system C-terminal sorting domain-containing protein" evidence="2">
    <location>
        <begin position="27"/>
        <end position="540"/>
    </location>
</feature>
<dbReference type="OrthoDB" id="1405326at2"/>
<evidence type="ECO:0000259" key="3">
    <source>
        <dbReference type="Pfam" id="PF18962"/>
    </source>
</evidence>
<keyword evidence="1 2" id="KW-0732">Signal</keyword>
<name>A0A137RM29_9FLAO</name>
<comment type="caution">
    <text evidence="4">The sequence shown here is derived from an EMBL/GenBank/DDBJ whole genome shotgun (WGS) entry which is preliminary data.</text>
</comment>
<dbReference type="AlphaFoldDB" id="A0A137RM29"/>
<evidence type="ECO:0000256" key="2">
    <source>
        <dbReference type="SAM" id="SignalP"/>
    </source>
</evidence>